<feature type="compositionally biased region" description="Basic and acidic residues" evidence="1">
    <location>
        <begin position="369"/>
        <end position="378"/>
    </location>
</feature>
<sequence length="403" mass="43841">MTPDLLSGDELELLDRSDSLKPAGKTKRSRSHVDPNRTVSSVSSTHSTSYDTQLGGNTKGHTFQRPRASLIASTFRKLRGRRTTPAGEDPSIPALPDLSFLISAAEGQLLTQECDEDQVSVLIDAGVVIAPPVRIPVLDISPHASAAPLAEPMQTEAERYKEMILKQERERSARKFKSKVDSLASICLAPAAKGSGTQITSATETAFSSSSGTEAGSEEFHTEAGISSDRNWFSRDPLPTLRRSISLTLPRRSIDDIDYGEVDGILKVLFPIQDDACSPVWNRASFGSPLPEGSSPNLMATMRTQTVPTLALNSRRPSAKLYSRPLQPLAGPGSQHGQQCSAPLDRKKSRKATRPFNGPVEKQCATGAYDEREQKVPDVPDEVDDILQTYAQMSDWINLEGEE</sequence>
<reference evidence="2 3" key="1">
    <citation type="submission" date="2014-04" db="EMBL/GenBank/DDBJ databases">
        <authorList>
            <consortium name="DOE Joint Genome Institute"/>
            <person name="Kuo A."/>
            <person name="Zuccaro A."/>
            <person name="Kohler A."/>
            <person name="Nagy L.G."/>
            <person name="Floudas D."/>
            <person name="Copeland A."/>
            <person name="Barry K.W."/>
            <person name="Cichocki N."/>
            <person name="Veneault-Fourrey C."/>
            <person name="LaButti K."/>
            <person name="Lindquist E.A."/>
            <person name="Lipzen A."/>
            <person name="Lundell T."/>
            <person name="Morin E."/>
            <person name="Murat C."/>
            <person name="Sun H."/>
            <person name="Tunlid A."/>
            <person name="Henrissat B."/>
            <person name="Grigoriev I.V."/>
            <person name="Hibbett D.S."/>
            <person name="Martin F."/>
            <person name="Nordberg H.P."/>
            <person name="Cantor M.N."/>
            <person name="Hua S.X."/>
        </authorList>
    </citation>
    <scope>NUCLEOTIDE SEQUENCE [LARGE SCALE GENOMIC DNA]</scope>
    <source>
        <strain evidence="2 3">MAFF 305830</strain>
    </source>
</reference>
<dbReference type="HOGENOM" id="CLU_683637_0_0_1"/>
<protein>
    <submittedName>
        <fullName evidence="2">Uncharacterized protein</fullName>
    </submittedName>
</protein>
<proteinExistence type="predicted"/>
<feature type="region of interest" description="Disordered" evidence="1">
    <location>
        <begin position="1"/>
        <end position="66"/>
    </location>
</feature>
<dbReference type="AlphaFoldDB" id="A0A0C2WJZ2"/>
<evidence type="ECO:0000313" key="3">
    <source>
        <dbReference type="Proteomes" id="UP000054097"/>
    </source>
</evidence>
<evidence type="ECO:0000256" key="1">
    <source>
        <dbReference type="SAM" id="MobiDB-lite"/>
    </source>
</evidence>
<evidence type="ECO:0000313" key="2">
    <source>
        <dbReference type="EMBL" id="KIM26628.1"/>
    </source>
</evidence>
<organism evidence="2 3">
    <name type="scientific">Serendipita vermifera MAFF 305830</name>
    <dbReference type="NCBI Taxonomy" id="933852"/>
    <lineage>
        <taxon>Eukaryota</taxon>
        <taxon>Fungi</taxon>
        <taxon>Dikarya</taxon>
        <taxon>Basidiomycota</taxon>
        <taxon>Agaricomycotina</taxon>
        <taxon>Agaricomycetes</taxon>
        <taxon>Sebacinales</taxon>
        <taxon>Serendipitaceae</taxon>
        <taxon>Serendipita</taxon>
    </lineage>
</organism>
<feature type="compositionally biased region" description="Low complexity" evidence="1">
    <location>
        <begin position="38"/>
        <end position="49"/>
    </location>
</feature>
<reference evidence="3" key="2">
    <citation type="submission" date="2015-01" db="EMBL/GenBank/DDBJ databases">
        <title>Evolutionary Origins and Diversification of the Mycorrhizal Mutualists.</title>
        <authorList>
            <consortium name="DOE Joint Genome Institute"/>
            <consortium name="Mycorrhizal Genomics Consortium"/>
            <person name="Kohler A."/>
            <person name="Kuo A."/>
            <person name="Nagy L.G."/>
            <person name="Floudas D."/>
            <person name="Copeland A."/>
            <person name="Barry K.W."/>
            <person name="Cichocki N."/>
            <person name="Veneault-Fourrey C."/>
            <person name="LaButti K."/>
            <person name="Lindquist E.A."/>
            <person name="Lipzen A."/>
            <person name="Lundell T."/>
            <person name="Morin E."/>
            <person name="Murat C."/>
            <person name="Riley R."/>
            <person name="Ohm R."/>
            <person name="Sun H."/>
            <person name="Tunlid A."/>
            <person name="Henrissat B."/>
            <person name="Grigoriev I.V."/>
            <person name="Hibbett D.S."/>
            <person name="Martin F."/>
        </authorList>
    </citation>
    <scope>NUCLEOTIDE SEQUENCE [LARGE SCALE GENOMIC DNA]</scope>
    <source>
        <strain evidence="3">MAFF 305830</strain>
    </source>
</reference>
<dbReference type="Proteomes" id="UP000054097">
    <property type="component" value="Unassembled WGS sequence"/>
</dbReference>
<dbReference type="EMBL" id="KN824305">
    <property type="protein sequence ID" value="KIM26628.1"/>
    <property type="molecule type" value="Genomic_DNA"/>
</dbReference>
<keyword evidence="3" id="KW-1185">Reference proteome</keyword>
<feature type="compositionally biased region" description="Polar residues" evidence="1">
    <location>
        <begin position="50"/>
        <end position="61"/>
    </location>
</feature>
<feature type="region of interest" description="Disordered" evidence="1">
    <location>
        <begin position="323"/>
        <end position="381"/>
    </location>
</feature>
<accession>A0A0C2WJZ2</accession>
<name>A0A0C2WJZ2_SERVB</name>
<gene>
    <name evidence="2" type="ORF">M408DRAFT_9842</name>
</gene>